<name>A0A5Q2WPC8_9CAUD</name>
<protein>
    <submittedName>
        <fullName evidence="1">Uncharacterized protein</fullName>
    </submittedName>
</protein>
<reference evidence="1 2" key="1">
    <citation type="submission" date="2019-08" db="EMBL/GenBank/DDBJ databases">
        <authorList>
            <person name="Anderson K.N."/>
            <person name="Nick C.D."/>
            <person name="Roberts T.L."/>
            <person name="Webster M."/>
            <person name="Summerhill K.A."/>
            <person name="Layton S.R."/>
            <person name="Smith B.R."/>
            <person name="Hughes L.E."/>
            <person name="Garlena R.A."/>
            <person name="Russell D.A."/>
            <person name="Pope W.H."/>
            <person name="Jacobs-Sera D."/>
            <person name="Hatfull G.F."/>
        </authorList>
    </citation>
    <scope>NUCLEOTIDE SEQUENCE [LARGE SCALE GENOMIC DNA]</scope>
</reference>
<evidence type="ECO:0000313" key="1">
    <source>
        <dbReference type="EMBL" id="QGH79429.1"/>
    </source>
</evidence>
<organism evidence="1 2">
    <name type="scientific">Streptomyces phage Limpid</name>
    <dbReference type="NCBI Taxonomy" id="2653770"/>
    <lineage>
        <taxon>Viruses</taxon>
        <taxon>Duplodnaviria</taxon>
        <taxon>Heunggongvirae</taxon>
        <taxon>Uroviricota</taxon>
        <taxon>Caudoviricetes</taxon>
        <taxon>Stanwilliamsviridae</taxon>
        <taxon>Loccivirinae</taxon>
        <taxon>Annadreamyvirus</taxon>
        <taxon>Annadreamyvirus annadreamy</taxon>
    </lineage>
</organism>
<dbReference type="EMBL" id="MN369754">
    <property type="protein sequence ID" value="QGH79429.1"/>
    <property type="molecule type" value="Genomic_DNA"/>
</dbReference>
<gene>
    <name evidence="1" type="primary">102</name>
    <name evidence="1" type="ORF">SEA_LIMPID_102</name>
</gene>
<evidence type="ECO:0000313" key="2">
    <source>
        <dbReference type="Proteomes" id="UP000359050"/>
    </source>
</evidence>
<sequence length="71" mass="7935">MPKGTEYYVAMSNGETFHFEVASSEQLEERIKNDSFLKIPDNSGNIAFINVSHIVALKPSTMGTKLPFPMK</sequence>
<accession>A0A5Q2WPC8</accession>
<proteinExistence type="predicted"/>
<dbReference type="Proteomes" id="UP000359050">
    <property type="component" value="Genome"/>
</dbReference>